<reference evidence="2" key="1">
    <citation type="submission" date="2019-05" db="EMBL/GenBank/DDBJ databases">
        <authorList>
            <consortium name="Pathogen Informatics"/>
        </authorList>
    </citation>
    <scope>NUCLEOTIDE SEQUENCE [LARGE SCALE GENOMIC DNA]</scope>
    <source>
        <strain evidence="2">NCTC12965</strain>
    </source>
</reference>
<evidence type="ECO:0000256" key="1">
    <source>
        <dbReference type="SAM" id="Phobius"/>
    </source>
</evidence>
<accession>A0A4U9U1W1</accession>
<proteinExistence type="predicted"/>
<name>A0A4U9U1W1_SERFO</name>
<dbReference type="EMBL" id="CABEEZ010000047">
    <property type="protein sequence ID" value="VTR26780.1"/>
    <property type="molecule type" value="Genomic_DNA"/>
</dbReference>
<evidence type="ECO:0000313" key="2">
    <source>
        <dbReference type="EMBL" id="VTR26780.1"/>
    </source>
</evidence>
<sequence length="41" mass="4815">MVVNNFSLGIVGMFLCLFAYEVIGQRYSRLTIWYVLALNLW</sequence>
<keyword evidence="1" id="KW-0812">Transmembrane</keyword>
<keyword evidence="1" id="KW-0472">Membrane</keyword>
<keyword evidence="1" id="KW-1133">Transmembrane helix</keyword>
<gene>
    <name evidence="2" type="ORF">NCTC12965_02416</name>
</gene>
<dbReference type="AlphaFoldDB" id="A0A4U9U1W1"/>
<organism evidence="2">
    <name type="scientific">Serratia fonticola</name>
    <dbReference type="NCBI Taxonomy" id="47917"/>
    <lineage>
        <taxon>Bacteria</taxon>
        <taxon>Pseudomonadati</taxon>
        <taxon>Pseudomonadota</taxon>
        <taxon>Gammaproteobacteria</taxon>
        <taxon>Enterobacterales</taxon>
        <taxon>Yersiniaceae</taxon>
        <taxon>Serratia</taxon>
    </lineage>
</organism>
<feature type="transmembrane region" description="Helical" evidence="1">
    <location>
        <begin position="6"/>
        <end position="23"/>
    </location>
</feature>
<protein>
    <submittedName>
        <fullName evidence="2">Uncharacterized protein</fullName>
    </submittedName>
</protein>